<accession>A0A409YWY7</accession>
<protein>
    <recommendedName>
        <fullName evidence="5">WW domain-containing protein</fullName>
    </recommendedName>
</protein>
<feature type="region of interest" description="Disordered" evidence="1">
    <location>
        <begin position="58"/>
        <end position="89"/>
    </location>
</feature>
<comment type="caution">
    <text evidence="3">The sequence shown here is derived from an EMBL/GenBank/DDBJ whole genome shotgun (WGS) entry which is preliminary data.</text>
</comment>
<feature type="region of interest" description="Disordered" evidence="1">
    <location>
        <begin position="112"/>
        <end position="170"/>
    </location>
</feature>
<keyword evidence="4" id="KW-1185">Reference proteome</keyword>
<dbReference type="Proteomes" id="UP000284706">
    <property type="component" value="Unassembled WGS sequence"/>
</dbReference>
<dbReference type="EMBL" id="NHYE01000115">
    <property type="protein sequence ID" value="PPR07473.1"/>
    <property type="molecule type" value="Genomic_DNA"/>
</dbReference>
<feature type="compositionally biased region" description="Basic and acidic residues" evidence="1">
    <location>
        <begin position="149"/>
        <end position="160"/>
    </location>
</feature>
<evidence type="ECO:0008006" key="5">
    <source>
        <dbReference type="Google" id="ProtNLM"/>
    </source>
</evidence>
<feature type="compositionally biased region" description="Basic and acidic residues" evidence="1">
    <location>
        <begin position="668"/>
        <end position="678"/>
    </location>
</feature>
<feature type="compositionally biased region" description="Polar residues" evidence="1">
    <location>
        <begin position="64"/>
        <end position="79"/>
    </location>
</feature>
<keyword evidence="2" id="KW-0472">Membrane</keyword>
<dbReference type="AlphaFoldDB" id="A0A409YWY7"/>
<name>A0A409YWY7_9AGAR</name>
<reference evidence="3 4" key="1">
    <citation type="journal article" date="2018" name="Evol. Lett.">
        <title>Horizontal gene cluster transfer increased hallucinogenic mushroom diversity.</title>
        <authorList>
            <person name="Reynolds H.T."/>
            <person name="Vijayakumar V."/>
            <person name="Gluck-Thaler E."/>
            <person name="Korotkin H.B."/>
            <person name="Matheny P.B."/>
            <person name="Slot J.C."/>
        </authorList>
    </citation>
    <scope>NUCLEOTIDE SEQUENCE [LARGE SCALE GENOMIC DNA]</scope>
    <source>
        <strain evidence="3 4">SRW20</strain>
    </source>
</reference>
<feature type="transmembrane region" description="Helical" evidence="2">
    <location>
        <begin position="610"/>
        <end position="632"/>
    </location>
</feature>
<dbReference type="OrthoDB" id="2657661at2759"/>
<feature type="region of interest" description="Disordered" evidence="1">
    <location>
        <begin position="656"/>
        <end position="688"/>
    </location>
</feature>
<dbReference type="InParanoid" id="A0A409YWY7"/>
<keyword evidence="2" id="KW-1133">Transmembrane helix</keyword>
<feature type="compositionally biased region" description="Low complexity" evidence="1">
    <location>
        <begin position="679"/>
        <end position="688"/>
    </location>
</feature>
<keyword evidence="2" id="KW-0812">Transmembrane</keyword>
<feature type="compositionally biased region" description="Low complexity" evidence="1">
    <location>
        <begin position="116"/>
        <end position="125"/>
    </location>
</feature>
<evidence type="ECO:0000256" key="2">
    <source>
        <dbReference type="SAM" id="Phobius"/>
    </source>
</evidence>
<organism evidence="3 4">
    <name type="scientific">Gymnopilus dilepis</name>
    <dbReference type="NCBI Taxonomy" id="231916"/>
    <lineage>
        <taxon>Eukaryota</taxon>
        <taxon>Fungi</taxon>
        <taxon>Dikarya</taxon>
        <taxon>Basidiomycota</taxon>
        <taxon>Agaricomycotina</taxon>
        <taxon>Agaricomycetes</taxon>
        <taxon>Agaricomycetidae</taxon>
        <taxon>Agaricales</taxon>
        <taxon>Agaricineae</taxon>
        <taxon>Hymenogastraceae</taxon>
        <taxon>Gymnopilus</taxon>
    </lineage>
</organism>
<evidence type="ECO:0000313" key="3">
    <source>
        <dbReference type="EMBL" id="PPR07473.1"/>
    </source>
</evidence>
<evidence type="ECO:0000313" key="4">
    <source>
        <dbReference type="Proteomes" id="UP000284706"/>
    </source>
</evidence>
<proteinExistence type="predicted"/>
<feature type="transmembrane region" description="Helical" evidence="2">
    <location>
        <begin position="529"/>
        <end position="546"/>
    </location>
</feature>
<evidence type="ECO:0000256" key="1">
    <source>
        <dbReference type="SAM" id="MobiDB-lite"/>
    </source>
</evidence>
<sequence length="688" mass="77853">MGASPRRASDGHATHLQASIHLFRKLCKPIGPLLLRPAEASTSAVVDCEKDTDRNLESFGRQEIVQSPRTSEDPSTPSTILDRHLFSMPPPMRRPTLLPLYIQGHHALPAPPVDESSLADSSSISRGGNVRSETVDTVVAPSTPTGEPKGSDIEESDPKSQKGRPGLSEEVADLVAVTSEEYERYERNQKTDKHFWDDFKIDPMERDFSRTEPENEWILHVHPEGFLYFHNDRWEIPVLTDVYVYNERSLEDLERYIDDIVRYTRRYNIKLPSDVCLVLEFRNSGRCGYYFVDHAAQCLFWLDEFDAAFFLSKVRVNYTPSLIYHEMKALYWMHNEYFPDMRPFPDGAVVELKDTLLDAIGGITAPYDLETLKKMLEVVEKIEGLKSASPKSIDSFTTSVSIYEQPTIRSPPNSDDEKFLQLHGEQYARLNADQSIHPERPKTWLMKLISPFLLYGPEVYLRKLKEISVDSLVKQHHWSNFSKKVTDEWKEFTLYATVLLNANVAFLAIQSVDSSAPPRGRSAMQRASYFSIVTSIGAIILGLLLVRQHNSPLSDKHFYPRLGDTGSSVQLTIRVTLLGSGQNADWMNRFVSFLLAFSLMCFGSHDVLTIIMITMSGAVFLSLLVWSLSVSVERLPFFYPLPAGKLQSFRAPEGFQAGSGRMRPASDPTKHILSKSESESMAAEKPMP</sequence>
<gene>
    <name evidence="3" type="ORF">CVT26_013443</name>
</gene>